<evidence type="ECO:0000313" key="3">
    <source>
        <dbReference type="Proteomes" id="UP000198824"/>
    </source>
</evidence>
<dbReference type="RefSeq" id="WP_093315331.1">
    <property type="nucleotide sequence ID" value="NZ_FOZG01000002.1"/>
</dbReference>
<feature type="transmembrane region" description="Helical" evidence="1">
    <location>
        <begin position="46"/>
        <end position="64"/>
    </location>
</feature>
<gene>
    <name evidence="2" type="ORF">SAMN05192580_2699</name>
</gene>
<evidence type="ECO:0000313" key="2">
    <source>
        <dbReference type="EMBL" id="SFS02407.1"/>
    </source>
</evidence>
<name>A0A1I6LG63_9SPHN</name>
<protein>
    <submittedName>
        <fullName evidence="2">Uncharacterized protein</fullName>
    </submittedName>
</protein>
<dbReference type="STRING" id="1166337.SAMN05192580_2699"/>
<proteinExistence type="predicted"/>
<organism evidence="2 3">
    <name type="scientific">Sphingomonas jatrophae</name>
    <dbReference type="NCBI Taxonomy" id="1166337"/>
    <lineage>
        <taxon>Bacteria</taxon>
        <taxon>Pseudomonadati</taxon>
        <taxon>Pseudomonadota</taxon>
        <taxon>Alphaproteobacteria</taxon>
        <taxon>Sphingomonadales</taxon>
        <taxon>Sphingomonadaceae</taxon>
        <taxon>Sphingomonas</taxon>
    </lineage>
</organism>
<reference evidence="2 3" key="1">
    <citation type="submission" date="2016-10" db="EMBL/GenBank/DDBJ databases">
        <authorList>
            <person name="de Groot N.N."/>
        </authorList>
    </citation>
    <scope>NUCLEOTIDE SEQUENCE [LARGE SCALE GENOMIC DNA]</scope>
    <source>
        <strain evidence="2 3">S5-249</strain>
    </source>
</reference>
<dbReference type="AlphaFoldDB" id="A0A1I6LG63"/>
<keyword evidence="1" id="KW-0812">Transmembrane</keyword>
<keyword evidence="1" id="KW-1133">Transmembrane helix</keyword>
<sequence>MAVLKAAALGTIAAVAVPTLLADDAGMLSGMLRAGLYRPPLGGAALLVSIPILVTVTALGWLLLRAAEDR</sequence>
<dbReference type="EMBL" id="FOZG01000002">
    <property type="protein sequence ID" value="SFS02407.1"/>
    <property type="molecule type" value="Genomic_DNA"/>
</dbReference>
<keyword evidence="3" id="KW-1185">Reference proteome</keyword>
<dbReference type="Proteomes" id="UP000198824">
    <property type="component" value="Unassembled WGS sequence"/>
</dbReference>
<keyword evidence="1" id="KW-0472">Membrane</keyword>
<accession>A0A1I6LG63</accession>
<evidence type="ECO:0000256" key="1">
    <source>
        <dbReference type="SAM" id="Phobius"/>
    </source>
</evidence>